<accession>T1ETF7</accession>
<reference evidence="3" key="1">
    <citation type="submission" date="2012-12" db="EMBL/GenBank/DDBJ databases">
        <authorList>
            <person name="Hellsten U."/>
            <person name="Grimwood J."/>
            <person name="Chapman J.A."/>
            <person name="Shapiro H."/>
            <person name="Aerts A."/>
            <person name="Otillar R.P."/>
            <person name="Terry A.Y."/>
            <person name="Boore J.L."/>
            <person name="Simakov O."/>
            <person name="Marletaz F."/>
            <person name="Cho S.-J."/>
            <person name="Edsinger-Gonzales E."/>
            <person name="Havlak P."/>
            <person name="Kuo D.-H."/>
            <person name="Larsson T."/>
            <person name="Lv J."/>
            <person name="Arendt D."/>
            <person name="Savage R."/>
            <person name="Osoegawa K."/>
            <person name="de Jong P."/>
            <person name="Lindberg D.R."/>
            <person name="Seaver E.C."/>
            <person name="Weisblat D.A."/>
            <person name="Putnam N.H."/>
            <person name="Grigoriev I.V."/>
            <person name="Rokhsar D.S."/>
        </authorList>
    </citation>
    <scope>NUCLEOTIDE SEQUENCE</scope>
</reference>
<dbReference type="EMBL" id="AMQM01001239">
    <property type="status" value="NOT_ANNOTATED_CDS"/>
    <property type="molecule type" value="Genomic_DNA"/>
</dbReference>
<gene>
    <name evidence="2" type="primary">20199857</name>
    <name evidence="1" type="ORF">HELRODRAFT_162962</name>
</gene>
<evidence type="ECO:0000313" key="2">
    <source>
        <dbReference type="EnsemblMetazoa" id="HelroP162962"/>
    </source>
</evidence>
<name>T1ETF7_HELRO</name>
<evidence type="ECO:0000313" key="3">
    <source>
        <dbReference type="Proteomes" id="UP000015101"/>
    </source>
</evidence>
<dbReference type="KEGG" id="hro:HELRODRAFT_162962"/>
<protein>
    <submittedName>
        <fullName evidence="1 2">Uncharacterized protein</fullName>
    </submittedName>
</protein>
<dbReference type="AlphaFoldDB" id="T1ETF7"/>
<dbReference type="PANTHER" id="PTHR46409">
    <property type="entry name" value="HTH PSQ-TYPE DOMAIN-CONTAINING PROTEIN"/>
    <property type="match status" value="1"/>
</dbReference>
<dbReference type="OrthoDB" id="6617942at2759"/>
<organism evidence="2 3">
    <name type="scientific">Helobdella robusta</name>
    <name type="common">Californian leech</name>
    <dbReference type="NCBI Taxonomy" id="6412"/>
    <lineage>
        <taxon>Eukaryota</taxon>
        <taxon>Metazoa</taxon>
        <taxon>Spiralia</taxon>
        <taxon>Lophotrochozoa</taxon>
        <taxon>Annelida</taxon>
        <taxon>Clitellata</taxon>
        <taxon>Hirudinea</taxon>
        <taxon>Rhynchobdellida</taxon>
        <taxon>Glossiphoniidae</taxon>
        <taxon>Helobdella</taxon>
    </lineage>
</organism>
<dbReference type="EnsemblMetazoa" id="HelroT162962">
    <property type="protein sequence ID" value="HelroP162962"/>
    <property type="gene ID" value="HelroG162962"/>
</dbReference>
<dbReference type="GeneID" id="20199857"/>
<evidence type="ECO:0000313" key="1">
    <source>
        <dbReference type="EMBL" id="ESN99414.1"/>
    </source>
</evidence>
<dbReference type="HOGENOM" id="CLU_1779464_0_0_1"/>
<dbReference type="RefSeq" id="XP_009023254.1">
    <property type="nucleotide sequence ID" value="XM_009025006.1"/>
</dbReference>
<proteinExistence type="predicted"/>
<reference evidence="2" key="3">
    <citation type="submission" date="2015-06" db="UniProtKB">
        <authorList>
            <consortium name="EnsemblMetazoa"/>
        </authorList>
    </citation>
    <scope>IDENTIFICATION</scope>
</reference>
<dbReference type="Proteomes" id="UP000015101">
    <property type="component" value="Unassembled WGS sequence"/>
</dbReference>
<keyword evidence="3" id="KW-1185">Reference proteome</keyword>
<dbReference type="CTD" id="20199857"/>
<sequence length="146" mass="17314">MPLKNLKMIIEFIVGVYMPNWFKIKVKHNWIDGPRHVLFQFELLKSQDKEVIQIVMPIICSDQEEERKVGIEKILEIRGNAEKNFQTGPHTFKVLRDVSRWLQRQVSMSSQERKDGYIKSLIVSRQLMSRNATKKDMYNFVKFGNN</sequence>
<dbReference type="InParanoid" id="T1ETF7"/>
<reference evidence="1 3" key="2">
    <citation type="journal article" date="2013" name="Nature">
        <title>Insights into bilaterian evolution from three spiralian genomes.</title>
        <authorList>
            <person name="Simakov O."/>
            <person name="Marletaz F."/>
            <person name="Cho S.J."/>
            <person name="Edsinger-Gonzales E."/>
            <person name="Havlak P."/>
            <person name="Hellsten U."/>
            <person name="Kuo D.H."/>
            <person name="Larsson T."/>
            <person name="Lv J."/>
            <person name="Arendt D."/>
            <person name="Savage R."/>
            <person name="Osoegawa K."/>
            <person name="de Jong P."/>
            <person name="Grimwood J."/>
            <person name="Chapman J.A."/>
            <person name="Shapiro H."/>
            <person name="Aerts A."/>
            <person name="Otillar R.P."/>
            <person name="Terry A.Y."/>
            <person name="Boore J.L."/>
            <person name="Grigoriev I.V."/>
            <person name="Lindberg D.R."/>
            <person name="Seaver E.C."/>
            <person name="Weisblat D.A."/>
            <person name="Putnam N.H."/>
            <person name="Rokhsar D.S."/>
        </authorList>
    </citation>
    <scope>NUCLEOTIDE SEQUENCE</scope>
</reference>
<dbReference type="PANTHER" id="PTHR46409:SF1">
    <property type="entry name" value="HTH PSQ-TYPE DOMAIN-CONTAINING PROTEIN"/>
    <property type="match status" value="1"/>
</dbReference>
<dbReference type="EMBL" id="KB097143">
    <property type="protein sequence ID" value="ESN99414.1"/>
    <property type="molecule type" value="Genomic_DNA"/>
</dbReference>